<evidence type="ECO:0000313" key="2">
    <source>
        <dbReference type="EMBL" id="MDA3616635.1"/>
    </source>
</evidence>
<dbReference type="InterPro" id="IPR037151">
    <property type="entry name" value="AlkB-like_sf"/>
</dbReference>
<keyword evidence="2" id="KW-0223">Dioxygenase</keyword>
<dbReference type="EMBL" id="JAQGEF010000037">
    <property type="protein sequence ID" value="MDA3616635.1"/>
    <property type="molecule type" value="Genomic_DNA"/>
</dbReference>
<dbReference type="InterPro" id="IPR005123">
    <property type="entry name" value="Oxoglu/Fe-dep_dioxygenase_dom"/>
</dbReference>
<accession>A0ABT4UPE9</accession>
<dbReference type="PANTHER" id="PTHR31212">
    <property type="entry name" value="ALPHA-KETOGLUTARATE-DEPENDENT DIOXYGENASE ALKB HOMOLOG 3"/>
    <property type="match status" value="1"/>
</dbReference>
<name>A0ABT4UPE9_9BACT</name>
<dbReference type="GO" id="GO:0051213">
    <property type="term" value="F:dioxygenase activity"/>
    <property type="evidence" value="ECO:0007669"/>
    <property type="project" value="UniProtKB-KW"/>
</dbReference>
<dbReference type="InterPro" id="IPR027450">
    <property type="entry name" value="AlkB-like"/>
</dbReference>
<sequence length="193" mass="22338">MMFILKIFECENGSDETCDQILFMDDIIYIDRFIDNAEALFEKLHATIEWDERMKARKTASFGKAYNYSQLNYPYRELTPELVYIIEQLKPVIGFEPNNCLINYYTNGQSKMGYHSDQTDILEADTGIAIISLGATRELMFRNIKDHENVLVYKLLSGSLVYMTQGVQAEWQHAIPKSETNAGRMSLTFRCIL</sequence>
<dbReference type="Pfam" id="PF13532">
    <property type="entry name" value="2OG-FeII_Oxy_2"/>
    <property type="match status" value="1"/>
</dbReference>
<gene>
    <name evidence="2" type="ORF">O3P16_17625</name>
</gene>
<keyword evidence="3" id="KW-1185">Reference proteome</keyword>
<dbReference type="PANTHER" id="PTHR31212:SF4">
    <property type="entry name" value="ALPHA-KETOGLUTARATE-DEPENDENT DIOXYGENASE ALKB HOMOLOG 3"/>
    <property type="match status" value="1"/>
</dbReference>
<keyword evidence="2" id="KW-0560">Oxidoreductase</keyword>
<dbReference type="InterPro" id="IPR032854">
    <property type="entry name" value="ALKBH3"/>
</dbReference>
<dbReference type="RefSeq" id="WP_407032965.1">
    <property type="nucleotide sequence ID" value="NZ_JAQGEF010000037.1"/>
</dbReference>
<comment type="caution">
    <text evidence="2">The sequence shown here is derived from an EMBL/GenBank/DDBJ whole genome shotgun (WGS) entry which is preliminary data.</text>
</comment>
<proteinExistence type="predicted"/>
<dbReference type="SUPFAM" id="SSF51197">
    <property type="entry name" value="Clavaminate synthase-like"/>
    <property type="match status" value="1"/>
</dbReference>
<dbReference type="Proteomes" id="UP001210231">
    <property type="component" value="Unassembled WGS sequence"/>
</dbReference>
<dbReference type="PROSITE" id="PS51471">
    <property type="entry name" value="FE2OG_OXY"/>
    <property type="match status" value="1"/>
</dbReference>
<evidence type="ECO:0000259" key="1">
    <source>
        <dbReference type="PROSITE" id="PS51471"/>
    </source>
</evidence>
<evidence type="ECO:0000313" key="3">
    <source>
        <dbReference type="Proteomes" id="UP001210231"/>
    </source>
</evidence>
<dbReference type="Gene3D" id="2.60.120.590">
    <property type="entry name" value="Alpha-ketoglutarate-dependent dioxygenase AlkB-like"/>
    <property type="match status" value="1"/>
</dbReference>
<organism evidence="2 3">
    <name type="scientific">Polluticaenibacter yanchengensis</name>
    <dbReference type="NCBI Taxonomy" id="3014562"/>
    <lineage>
        <taxon>Bacteria</taxon>
        <taxon>Pseudomonadati</taxon>
        <taxon>Bacteroidota</taxon>
        <taxon>Chitinophagia</taxon>
        <taxon>Chitinophagales</taxon>
        <taxon>Chitinophagaceae</taxon>
        <taxon>Polluticaenibacter</taxon>
    </lineage>
</organism>
<feature type="domain" description="Fe2OG dioxygenase" evidence="1">
    <location>
        <begin position="96"/>
        <end position="193"/>
    </location>
</feature>
<reference evidence="2 3" key="1">
    <citation type="submission" date="2022-12" db="EMBL/GenBank/DDBJ databases">
        <title>Chitinophagaceae gen. sp. nov., a new member of the family Chitinophagaceae, isolated from soil in a chemical factory.</title>
        <authorList>
            <person name="Ke Z."/>
        </authorList>
    </citation>
    <scope>NUCLEOTIDE SEQUENCE [LARGE SCALE GENOMIC DNA]</scope>
    <source>
        <strain evidence="2 3">LY-5</strain>
    </source>
</reference>
<protein>
    <submittedName>
        <fullName evidence="2">Alpha-ketoglutarate-dependent dioxygenase AlkB</fullName>
    </submittedName>
</protein>